<keyword evidence="2 4" id="KW-0863">Zinc-finger</keyword>
<evidence type="ECO:0000259" key="6">
    <source>
        <dbReference type="PROSITE" id="PS50016"/>
    </source>
</evidence>
<dbReference type="PANTHER" id="PTHR13793:SF160">
    <property type="entry name" value="PHD FINGER PROTEIN RHINOCEROS"/>
    <property type="match status" value="1"/>
</dbReference>
<dbReference type="FunFam" id="3.30.40.10:FF:000030">
    <property type="entry name" value="Protein Jade-1 isoform 1"/>
    <property type="match status" value="1"/>
</dbReference>
<feature type="compositionally biased region" description="Gly residues" evidence="5">
    <location>
        <begin position="349"/>
        <end position="365"/>
    </location>
</feature>
<dbReference type="PROSITE" id="PS51805">
    <property type="entry name" value="EPHD"/>
    <property type="match status" value="1"/>
</dbReference>
<accession>A0A1I8HIQ2</accession>
<evidence type="ECO:0000313" key="9">
    <source>
        <dbReference type="WBParaSite" id="maker-uti_cns_0006211-snap-gene-0.10-mRNA-1"/>
    </source>
</evidence>
<dbReference type="InterPro" id="IPR050701">
    <property type="entry name" value="Histone_Mod_Regulator"/>
</dbReference>
<dbReference type="InterPro" id="IPR019787">
    <property type="entry name" value="Znf_PHD-finger"/>
</dbReference>
<feature type="compositionally biased region" description="Basic and acidic residues" evidence="5">
    <location>
        <begin position="458"/>
        <end position="470"/>
    </location>
</feature>
<dbReference type="PANTHER" id="PTHR13793">
    <property type="entry name" value="PHD FINGER PROTEINS"/>
    <property type="match status" value="1"/>
</dbReference>
<feature type="region of interest" description="Disordered" evidence="5">
    <location>
        <begin position="660"/>
        <end position="699"/>
    </location>
</feature>
<dbReference type="Pfam" id="PF13831">
    <property type="entry name" value="PHD_2"/>
    <property type="match status" value="1"/>
</dbReference>
<protein>
    <submittedName>
        <fullName evidence="9">PHD-type domain-containing protein</fullName>
    </submittedName>
</protein>
<feature type="region of interest" description="Disordered" evidence="5">
    <location>
        <begin position="897"/>
        <end position="916"/>
    </location>
</feature>
<dbReference type="SUPFAM" id="SSF57903">
    <property type="entry name" value="FYVE/PHD zinc finger"/>
    <property type="match status" value="1"/>
</dbReference>
<dbReference type="GO" id="GO:0008270">
    <property type="term" value="F:zinc ion binding"/>
    <property type="evidence" value="ECO:0007669"/>
    <property type="project" value="UniProtKB-KW"/>
</dbReference>
<dbReference type="SMART" id="SM00249">
    <property type="entry name" value="PHD"/>
    <property type="match status" value="2"/>
</dbReference>
<dbReference type="InterPro" id="IPR013083">
    <property type="entry name" value="Znf_RING/FYVE/PHD"/>
</dbReference>
<dbReference type="PROSITE" id="PS50016">
    <property type="entry name" value="ZF_PHD_2"/>
    <property type="match status" value="1"/>
</dbReference>
<keyword evidence="3" id="KW-0862">Zinc</keyword>
<feature type="compositionally biased region" description="Basic and acidic residues" evidence="5">
    <location>
        <begin position="407"/>
        <end position="416"/>
    </location>
</feature>
<feature type="compositionally biased region" description="Acidic residues" evidence="5">
    <location>
        <begin position="936"/>
        <end position="948"/>
    </location>
</feature>
<dbReference type="PROSITE" id="PS01359">
    <property type="entry name" value="ZF_PHD_1"/>
    <property type="match status" value="1"/>
</dbReference>
<dbReference type="InterPro" id="IPR019786">
    <property type="entry name" value="Zinc_finger_PHD-type_CS"/>
</dbReference>
<feature type="region of interest" description="Disordered" evidence="5">
    <location>
        <begin position="740"/>
        <end position="774"/>
    </location>
</feature>
<keyword evidence="1" id="KW-0479">Metal-binding</keyword>
<feature type="compositionally biased region" description="Acidic residues" evidence="5">
    <location>
        <begin position="961"/>
        <end position="974"/>
    </location>
</feature>
<dbReference type="WBParaSite" id="maker-uti_cns_0006211-snap-gene-0.10-mRNA-1">
    <property type="protein sequence ID" value="maker-uti_cns_0006211-snap-gene-0.10-mRNA-1"/>
    <property type="gene ID" value="maker-uti_cns_0006211-snap-gene-0.10"/>
</dbReference>
<feature type="compositionally biased region" description="Polar residues" evidence="5">
    <location>
        <begin position="331"/>
        <end position="340"/>
    </location>
</feature>
<evidence type="ECO:0000256" key="4">
    <source>
        <dbReference type="PROSITE-ProRule" id="PRU00146"/>
    </source>
</evidence>
<evidence type="ECO:0000256" key="5">
    <source>
        <dbReference type="SAM" id="MobiDB-lite"/>
    </source>
</evidence>
<evidence type="ECO:0000313" key="8">
    <source>
        <dbReference type="Proteomes" id="UP000095280"/>
    </source>
</evidence>
<dbReference type="InterPro" id="IPR001965">
    <property type="entry name" value="Znf_PHD"/>
</dbReference>
<reference evidence="9" key="1">
    <citation type="submission" date="2016-11" db="UniProtKB">
        <authorList>
            <consortium name="WormBaseParasite"/>
        </authorList>
    </citation>
    <scope>IDENTIFICATION</scope>
</reference>
<dbReference type="Pfam" id="PF13832">
    <property type="entry name" value="zf-HC5HC2H_2"/>
    <property type="match status" value="1"/>
</dbReference>
<feature type="compositionally biased region" description="Basic residues" evidence="5">
    <location>
        <begin position="754"/>
        <end position="763"/>
    </location>
</feature>
<dbReference type="Proteomes" id="UP000095280">
    <property type="component" value="Unplaced"/>
</dbReference>
<dbReference type="CDD" id="cd15492">
    <property type="entry name" value="PHD_BRPF_JADE_like"/>
    <property type="match status" value="1"/>
</dbReference>
<dbReference type="Gene3D" id="3.30.40.10">
    <property type="entry name" value="Zinc/RING finger domain, C3HC4 (zinc finger)"/>
    <property type="match status" value="2"/>
</dbReference>
<feature type="region of interest" description="Disordered" evidence="5">
    <location>
        <begin position="926"/>
        <end position="993"/>
    </location>
</feature>
<evidence type="ECO:0000256" key="2">
    <source>
        <dbReference type="ARBA" id="ARBA00022771"/>
    </source>
</evidence>
<feature type="region of interest" description="Disordered" evidence="5">
    <location>
        <begin position="329"/>
        <end position="473"/>
    </location>
</feature>
<feature type="compositionally biased region" description="Acidic residues" evidence="5">
    <location>
        <begin position="388"/>
        <end position="401"/>
    </location>
</feature>
<feature type="compositionally biased region" description="Basic residues" evidence="5">
    <location>
        <begin position="366"/>
        <end position="375"/>
    </location>
</feature>
<evidence type="ECO:0000256" key="1">
    <source>
        <dbReference type="ARBA" id="ARBA00022723"/>
    </source>
</evidence>
<sequence>KCIVSGLDPQVSDPWRHEWQRGVQVPVLARQEQPKPSVRYLEADDCLVECDSVDVELTPTPKWRLPKKLLTSLDDYTFDPDTQETSTGPVAIRPGEPEPRCRLYCSDELDRRWIDATSGLASVSLDSLEAVFTAAESLAHERMLDRLRTVAGLGIEYDTTVPCSVCQSLEVEEDNEILFCDGCDTPVHQACYGVASVPSGSWLCRPCSLGVRPICALCSSSGGAMKSTRDGATWCHVSCALWIPEVGFADPERMEPITRLNEIPTGRWNLVCRLCREKVGACIQCCVKQCKVAFHVTCAFRHKLVMRQVLSGGDVRNLAYCERHGDKFRQTGVTPHSSPTKARPKYKGVSGGGGGGAGGAAGAGRGRGRGRKRGRPPSAARAKLAAEVADEDAEAEADPDASQDSLLDAKRPRLDEDVMFEDAIDSSTAVKSETPDGDGAAELKPELPSEDGGFESELQPRPDSEAKEAQVEDDPLAAAVRAAATAADPGDDPDGQENQRNQLLKELEANFYTLFSKEELIAKMAPVKVDALALSLLLDYWKLKRTANGCRPLMEQPDDQSLRPVNTEERRLQERAQMFVCLRHDMERVRNLCYLIVRREKLKRSLLSTGERISAFQLKPTRKNKSLRRLQPEDWRLLTDAHIGPSFYENQQLLRSLLQPAEQQRDSQRPSKPAAADQFEDAPQLDESPAAQPLAPGCLDPSEICLTDGDYRRLGRELRDGGLLATAAGDGEAAAATLIDLGSSAPAPTQQRRQVARRRRRRRTDADGIATADSTNSLAAEQAVAEATRALRQLPARALRVAETIRRQLRAGLRDPMFNSLVADCPSSSDEDDDVADEVSKHRVDMNGSESQDGSVSASSCARKSALLEENIYNHKQVGADPEVELDAEADADLEVEPDADSEVEPDADPQVEPDVDANNCAATEAFDDANTPMEADPDADPDDDDGNGEPTPTPPPMADTDVDADENGEEEEAASPCRKDPPLASERQSTVASAGLSLEQGLLVGPDDNNVFLGGTWPASCLGNSITQRPSSIGANKCWIFHQHWYAFPWNPFRHSWIRYANLVFEFIGDSQSSSVMVHDRPFASDRCSNGILRSLGAGARPDAPGGLACARRCAQSYKQVHGNYTLLCNNCHNFANALAAALLSPSGCPDWCS</sequence>
<proteinExistence type="predicted"/>
<feature type="domain" description="PHD-type" evidence="7">
    <location>
        <begin position="212"/>
        <end position="325"/>
    </location>
</feature>
<keyword evidence="8" id="KW-1185">Reference proteome</keyword>
<feature type="domain" description="PHD-type" evidence="6">
    <location>
        <begin position="160"/>
        <end position="210"/>
    </location>
</feature>
<dbReference type="InterPro" id="IPR034732">
    <property type="entry name" value="EPHD"/>
</dbReference>
<evidence type="ECO:0000256" key="3">
    <source>
        <dbReference type="ARBA" id="ARBA00022833"/>
    </source>
</evidence>
<dbReference type="GO" id="GO:0006357">
    <property type="term" value="P:regulation of transcription by RNA polymerase II"/>
    <property type="evidence" value="ECO:0007669"/>
    <property type="project" value="TreeGrafter"/>
</dbReference>
<organism evidence="8 9">
    <name type="scientific">Macrostomum lignano</name>
    <dbReference type="NCBI Taxonomy" id="282301"/>
    <lineage>
        <taxon>Eukaryota</taxon>
        <taxon>Metazoa</taxon>
        <taxon>Spiralia</taxon>
        <taxon>Lophotrochozoa</taxon>
        <taxon>Platyhelminthes</taxon>
        <taxon>Rhabditophora</taxon>
        <taxon>Macrostomorpha</taxon>
        <taxon>Macrostomida</taxon>
        <taxon>Macrostomidae</taxon>
        <taxon>Macrostomum</taxon>
    </lineage>
</organism>
<dbReference type="InterPro" id="IPR011011">
    <property type="entry name" value="Znf_FYVE_PHD"/>
</dbReference>
<evidence type="ECO:0000259" key="7">
    <source>
        <dbReference type="PROSITE" id="PS51805"/>
    </source>
</evidence>
<feature type="compositionally biased region" description="Low complexity" evidence="5">
    <location>
        <begin position="376"/>
        <end position="387"/>
    </location>
</feature>
<dbReference type="AlphaFoldDB" id="A0A1I8HIQ2"/>
<name>A0A1I8HIQ2_9PLAT</name>